<feature type="compositionally biased region" description="Polar residues" evidence="1">
    <location>
        <begin position="10"/>
        <end position="21"/>
    </location>
</feature>
<feature type="region of interest" description="Disordered" evidence="1">
    <location>
        <begin position="178"/>
        <end position="304"/>
    </location>
</feature>
<feature type="compositionally biased region" description="Basic and acidic residues" evidence="1">
    <location>
        <begin position="576"/>
        <end position="587"/>
    </location>
</feature>
<feature type="compositionally biased region" description="Low complexity" evidence="1">
    <location>
        <begin position="76"/>
        <end position="90"/>
    </location>
</feature>
<feature type="compositionally biased region" description="Polar residues" evidence="1">
    <location>
        <begin position="207"/>
        <end position="219"/>
    </location>
</feature>
<feature type="region of interest" description="Disordered" evidence="1">
    <location>
        <begin position="1"/>
        <end position="36"/>
    </location>
</feature>
<feature type="compositionally biased region" description="Polar residues" evidence="1">
    <location>
        <begin position="518"/>
        <end position="528"/>
    </location>
</feature>
<name>A0A6P7G2E6_DIAVI</name>
<evidence type="ECO:0000256" key="1">
    <source>
        <dbReference type="SAM" id="MobiDB-lite"/>
    </source>
</evidence>
<feature type="compositionally biased region" description="Basic and acidic residues" evidence="1">
    <location>
        <begin position="290"/>
        <end position="302"/>
    </location>
</feature>
<evidence type="ECO:0000313" key="2">
    <source>
        <dbReference type="RefSeq" id="XP_028138770.1"/>
    </source>
</evidence>
<accession>A0A6P7G2E6</accession>
<feature type="compositionally biased region" description="Polar residues" evidence="1">
    <location>
        <begin position="240"/>
        <end position="260"/>
    </location>
</feature>
<feature type="compositionally biased region" description="Low complexity" evidence="1">
    <location>
        <begin position="278"/>
        <end position="289"/>
    </location>
</feature>
<protein>
    <submittedName>
        <fullName evidence="2">Uncharacterized protein LOC114333144</fullName>
    </submittedName>
</protein>
<gene>
    <name evidence="2" type="primary">LOC114333144</name>
</gene>
<reference evidence="2" key="1">
    <citation type="submission" date="2025-08" db="UniProtKB">
        <authorList>
            <consortium name="RefSeq"/>
        </authorList>
    </citation>
    <scope>IDENTIFICATION</scope>
    <source>
        <tissue evidence="2">Whole insect</tissue>
    </source>
</reference>
<feature type="compositionally biased region" description="Acidic residues" evidence="1">
    <location>
        <begin position="566"/>
        <end position="575"/>
    </location>
</feature>
<dbReference type="RefSeq" id="XP_028138770.1">
    <property type="nucleotide sequence ID" value="XM_028282969.1"/>
</dbReference>
<sequence>MSLEMRKMHQGSQDSSSNGSFKSRYLASKSGQGDDISVSSLKEFEGLEKACIAAHKIELKVKEEEAMLAQIEEGQESITSESESCETISGTEKKVVDTDDDEDYEKRMFEIDEIIRQAQSNVERFIDLKEPEKTESLGRGDSIEEVSRVPELDLDAPLVKSTVKVQWKEGDDVMVTSTDSLDLKPDKPSHHDSTDSLDQKTGGDVMTASTDSIEFQAQKSAKDNIMTDSIEIKPEDKSYMVSSDSLELAAATSSGNNLLMTDSIDEDGSRIGGVGDHSSSSTGKDFSSSGKEDDIIQDKDDMTGSISVTSSTATHATYQYDTDSVYSGSLTSGGSNTMVSSTNSIDQARQSTSVDVAAAVRKVWFDEDLSGRRTTEYVDDSRPYVTELIEPIDDESFSHIVHRRIDLPPEVKRVTFTGTSAETGDQMRQFIQNFNEGEQVYETEEVDEAGNVHVKRVVQKKFIVRDDGSDQPLSGPEIEEYFRRLNQPEFIQGQGVVTRTTEARGGVITKTFSDGLGRTTTPQHYDTASSSSSQLTSLTRTGGDSTSTSPSTRDTATTSSSRPEGEEGAEKDESEYDRRVADQHQLSEEMKELLKELEKESKQ</sequence>
<feature type="compositionally biased region" description="Basic and acidic residues" evidence="1">
    <location>
        <begin position="181"/>
        <end position="198"/>
    </location>
</feature>
<dbReference type="AlphaFoldDB" id="A0A6P7G2E6"/>
<feature type="region of interest" description="Disordered" evidence="1">
    <location>
        <begin position="73"/>
        <end position="99"/>
    </location>
</feature>
<proteinExistence type="predicted"/>
<organism evidence="2">
    <name type="scientific">Diabrotica virgifera virgifera</name>
    <name type="common">western corn rootworm</name>
    <dbReference type="NCBI Taxonomy" id="50390"/>
    <lineage>
        <taxon>Eukaryota</taxon>
        <taxon>Metazoa</taxon>
        <taxon>Ecdysozoa</taxon>
        <taxon>Arthropoda</taxon>
        <taxon>Hexapoda</taxon>
        <taxon>Insecta</taxon>
        <taxon>Pterygota</taxon>
        <taxon>Neoptera</taxon>
        <taxon>Endopterygota</taxon>
        <taxon>Coleoptera</taxon>
        <taxon>Polyphaga</taxon>
        <taxon>Cucujiformia</taxon>
        <taxon>Chrysomeloidea</taxon>
        <taxon>Chrysomelidae</taxon>
        <taxon>Galerucinae</taxon>
        <taxon>Diabroticina</taxon>
        <taxon>Diabroticites</taxon>
        <taxon>Diabrotica</taxon>
    </lineage>
</organism>
<dbReference type="InParanoid" id="A0A6P7G2E6"/>
<feature type="region of interest" description="Disordered" evidence="1">
    <location>
        <begin position="508"/>
        <end position="587"/>
    </location>
</feature>
<feature type="compositionally biased region" description="Low complexity" evidence="1">
    <location>
        <begin position="529"/>
        <end position="562"/>
    </location>
</feature>